<protein>
    <submittedName>
        <fullName evidence="2">Predicted protein</fullName>
    </submittedName>
</protein>
<keyword evidence="3" id="KW-1185">Reference proteome</keyword>
<evidence type="ECO:0000313" key="2">
    <source>
        <dbReference type="EMBL" id="EFH39767.1"/>
    </source>
</evidence>
<reference evidence="3" key="1">
    <citation type="journal article" date="2011" name="Nat. Genet.">
        <title>The Arabidopsis lyrata genome sequence and the basis of rapid genome size change.</title>
        <authorList>
            <person name="Hu T.T."/>
            <person name="Pattyn P."/>
            <person name="Bakker E.G."/>
            <person name="Cao J."/>
            <person name="Cheng J.-F."/>
            <person name="Clark R.M."/>
            <person name="Fahlgren N."/>
            <person name="Fawcett J.A."/>
            <person name="Grimwood J."/>
            <person name="Gundlach H."/>
            <person name="Haberer G."/>
            <person name="Hollister J.D."/>
            <person name="Ossowski S."/>
            <person name="Ottilar R.P."/>
            <person name="Salamov A.A."/>
            <person name="Schneeberger K."/>
            <person name="Spannagl M."/>
            <person name="Wang X."/>
            <person name="Yang L."/>
            <person name="Nasrallah M.E."/>
            <person name="Bergelson J."/>
            <person name="Carrington J.C."/>
            <person name="Gaut B.S."/>
            <person name="Schmutz J."/>
            <person name="Mayer K.F.X."/>
            <person name="Van de Peer Y."/>
            <person name="Grigoriev I.V."/>
            <person name="Nordborg M."/>
            <person name="Weigel D."/>
            <person name="Guo Y.-L."/>
        </authorList>
    </citation>
    <scope>NUCLEOTIDE SEQUENCE [LARGE SCALE GENOMIC DNA]</scope>
    <source>
        <strain evidence="3">cv. MN47</strain>
    </source>
</reference>
<feature type="region of interest" description="Disordered" evidence="1">
    <location>
        <begin position="1"/>
        <end position="20"/>
    </location>
</feature>
<dbReference type="EMBL" id="GL348720">
    <property type="protein sequence ID" value="EFH39767.1"/>
    <property type="molecule type" value="Genomic_DNA"/>
</dbReference>
<dbReference type="Proteomes" id="UP000008694">
    <property type="component" value="Unassembled WGS sequence"/>
</dbReference>
<dbReference type="AlphaFoldDB" id="D7MK97"/>
<gene>
    <name evidence="2" type="ORF">ARALYDRAFT_683532</name>
</gene>
<organism evidence="3">
    <name type="scientific">Arabidopsis lyrata subsp. lyrata</name>
    <name type="common">Lyre-leaved rock-cress</name>
    <dbReference type="NCBI Taxonomy" id="81972"/>
    <lineage>
        <taxon>Eukaryota</taxon>
        <taxon>Viridiplantae</taxon>
        <taxon>Streptophyta</taxon>
        <taxon>Embryophyta</taxon>
        <taxon>Tracheophyta</taxon>
        <taxon>Spermatophyta</taxon>
        <taxon>Magnoliopsida</taxon>
        <taxon>eudicotyledons</taxon>
        <taxon>Gunneridae</taxon>
        <taxon>Pentapetalae</taxon>
        <taxon>rosids</taxon>
        <taxon>malvids</taxon>
        <taxon>Brassicales</taxon>
        <taxon>Brassicaceae</taxon>
        <taxon>Camelineae</taxon>
        <taxon>Arabidopsis</taxon>
    </lineage>
</organism>
<evidence type="ECO:0000256" key="1">
    <source>
        <dbReference type="SAM" id="MobiDB-lite"/>
    </source>
</evidence>
<sequence length="107" mass="11873">MGKDPPNVSVPELPKVADGSTESDLIIAGAEAADNIQNRADTGTMEDVGQIAIPQFAVPQDKRVDLGLTALEATKGEVRLLRRLSWKIWLKRPKPLKKRLMRWRSLS</sequence>
<evidence type="ECO:0000313" key="3">
    <source>
        <dbReference type="Proteomes" id="UP000008694"/>
    </source>
</evidence>
<name>D7MK97_ARALL</name>
<accession>D7MK97</accession>
<dbReference type="HOGENOM" id="CLU_2213552_0_0_1"/>
<dbReference type="Gramene" id="Al_scaffold_0008_352">
    <property type="protein sequence ID" value="Al_scaffold_0008_352"/>
    <property type="gene ID" value="Al_scaffold_0008_352"/>
</dbReference>
<proteinExistence type="predicted"/>